<dbReference type="InterPro" id="IPR011990">
    <property type="entry name" value="TPR-like_helical_dom_sf"/>
</dbReference>
<keyword evidence="2" id="KW-0143">Chaperone</keyword>
<evidence type="ECO:0000313" key="4">
    <source>
        <dbReference type="EMBL" id="WGM06016.1"/>
    </source>
</evidence>
<dbReference type="PRINTS" id="PR01595">
    <property type="entry name" value="SYCDCHAPRONE"/>
</dbReference>
<dbReference type="Gene3D" id="1.25.40.10">
    <property type="entry name" value="Tetratricopeptide repeat domain"/>
    <property type="match status" value="1"/>
</dbReference>
<dbReference type="Pfam" id="PF07720">
    <property type="entry name" value="TPR_3"/>
    <property type="match status" value="2"/>
</dbReference>
<reference evidence="3 5" key="1">
    <citation type="submission" date="2019-03" db="EMBL/GenBank/DDBJ databases">
        <title>Long-read sequencing reveals hyperdense prophage content in a complex bacterial symbiont genome.</title>
        <authorList>
            <person name="Frost C.L."/>
            <person name="Siozios S."/>
            <person name="Nadal-Jimenez P."/>
            <person name="Brockhurst M.A."/>
            <person name="King K.C."/>
            <person name="Darby A.C."/>
            <person name="Hurst G.D.D."/>
        </authorList>
    </citation>
    <scope>NUCLEOTIDE SEQUENCE [LARGE SCALE GENOMIC DNA]</scope>
    <source>
        <strain evidence="3 5">FIN</strain>
    </source>
</reference>
<evidence type="ECO:0000313" key="6">
    <source>
        <dbReference type="Proteomes" id="UP001177592"/>
    </source>
</evidence>
<proteinExistence type="inferred from homology"/>
<evidence type="ECO:0000256" key="2">
    <source>
        <dbReference type="ARBA" id="ARBA00023186"/>
    </source>
</evidence>
<gene>
    <name evidence="3" type="primary">sicA_1</name>
    <name evidence="3" type="ORF">ArsFIN_03150</name>
    <name evidence="4" type="ORF">QE258_01085</name>
</gene>
<dbReference type="EMBL" id="CP038613">
    <property type="protein sequence ID" value="QBY41786.1"/>
    <property type="molecule type" value="Genomic_DNA"/>
</dbReference>
<dbReference type="GeneID" id="96875618"/>
<dbReference type="Proteomes" id="UP000295134">
    <property type="component" value="Chromosome"/>
</dbReference>
<evidence type="ECO:0000313" key="3">
    <source>
        <dbReference type="EMBL" id="QBY41786.1"/>
    </source>
</evidence>
<dbReference type="PIRSF" id="PIRSF003165">
    <property type="entry name" value="Chaperone_SicA"/>
    <property type="match status" value="1"/>
</dbReference>
<dbReference type="SUPFAM" id="SSF48452">
    <property type="entry name" value="TPR-like"/>
    <property type="match status" value="1"/>
</dbReference>
<dbReference type="NCBIfam" id="TIGR02552">
    <property type="entry name" value="LcrH_SycD"/>
    <property type="match status" value="1"/>
</dbReference>
<dbReference type="InterPro" id="IPR011716">
    <property type="entry name" value="TPR-3"/>
</dbReference>
<dbReference type="InterPro" id="IPR016379">
    <property type="entry name" value="T3SS_Ca_resp_chp_LcrH/SycD_sub"/>
</dbReference>
<protein>
    <submittedName>
        <fullName evidence="3">Chaperone protein SicA</fullName>
    </submittedName>
    <submittedName>
        <fullName evidence="4">SycD/LcrH family type III secretion system chaperone</fullName>
    </submittedName>
</protein>
<dbReference type="RefSeq" id="WP_034249510.1">
    <property type="nucleotide sequence ID" value="NZ_CP038613.1"/>
</dbReference>
<keyword evidence="6" id="KW-1185">Reference proteome</keyword>
<dbReference type="Proteomes" id="UP001177592">
    <property type="component" value="Chromosome"/>
</dbReference>
<evidence type="ECO:0000313" key="5">
    <source>
        <dbReference type="Proteomes" id="UP000295134"/>
    </source>
</evidence>
<evidence type="ECO:0000256" key="1">
    <source>
        <dbReference type="ARBA" id="ARBA00010244"/>
    </source>
</evidence>
<organism evidence="3 5">
    <name type="scientific">Arsenophonus nasoniae</name>
    <name type="common">son-killer infecting Nasonia vitripennis</name>
    <dbReference type="NCBI Taxonomy" id="638"/>
    <lineage>
        <taxon>Bacteria</taxon>
        <taxon>Pseudomonadati</taxon>
        <taxon>Pseudomonadota</taxon>
        <taxon>Gammaproteobacteria</taxon>
        <taxon>Enterobacterales</taxon>
        <taxon>Morganellaceae</taxon>
        <taxon>Arsenophonus</taxon>
    </lineage>
</organism>
<dbReference type="AlphaFoldDB" id="A0A4P7KQC8"/>
<sequence>MEQQNTTNRNDNNTDAQLDEYTELVTEALQQGTSLKDLEGIPAELMDGVYRFAYDFYQQGKLEEAETFFRFLCLYDFNNSDYIMGLGAVKQLQKQYETALDLYALAYIHGDNDYRPMFYGGQCNLIIGEKEKAKYCFQKVYQHSSEQELKNRAQAYLELLTTSPSNDDNQG</sequence>
<name>A0A4P7KQC8_9GAMM</name>
<comment type="similarity">
    <text evidence="1">Belongs to the LcrH/SycD chaperone family.</text>
</comment>
<dbReference type="KEGG" id="ans:ArsFIN_03150"/>
<accession>A0A4P7KQC8</accession>
<dbReference type="InterPro" id="IPR005415">
    <property type="entry name" value="T3SS_Ca_resp_chp_LcrH/SycD"/>
</dbReference>
<reference evidence="4" key="2">
    <citation type="submission" date="2023-04" db="EMBL/GenBank/DDBJ databases">
        <title>Genome dynamics across the evolutionary transition to endosymbiosis.</title>
        <authorList>
            <person name="Siozios S."/>
            <person name="Nadal-Jimenez P."/>
            <person name="Azagi T."/>
            <person name="Sprong H."/>
            <person name="Frost C.L."/>
            <person name="Parratt S.R."/>
            <person name="Taylor G."/>
            <person name="Brettell L."/>
            <person name="Lew K.C."/>
            <person name="Croft L."/>
            <person name="King K.C."/>
            <person name="Brockhurst M.A."/>
            <person name="Hypsa V."/>
            <person name="Novakova E."/>
            <person name="Darby A.C."/>
            <person name="Hurst G.D.D."/>
        </authorList>
    </citation>
    <scope>NUCLEOTIDE SEQUENCE</scope>
    <source>
        <strain evidence="4">ANv_CAN</strain>
    </source>
</reference>
<dbReference type="EMBL" id="CP123523">
    <property type="protein sequence ID" value="WGM06016.1"/>
    <property type="molecule type" value="Genomic_DNA"/>
</dbReference>